<evidence type="ECO:0008006" key="3">
    <source>
        <dbReference type="Google" id="ProtNLM"/>
    </source>
</evidence>
<dbReference type="KEGG" id="copr:Cop2CBH44_29520"/>
<dbReference type="EMBL" id="AP023322">
    <property type="protein sequence ID" value="BCI64599.1"/>
    <property type="molecule type" value="Genomic_DNA"/>
</dbReference>
<sequence length="246" mass="28018">MIRLLKRIIYKIKETNWKYKLQGSDVRIQGEIITPPNNHITIKKSAIYVDYNSTIILHEGVRLEGIGLWVTNGGRVEIGAHSFLERSSNATKPEYIVNSGVLRVADHTKLACQRLWIRFGGSIEVGQYTNVNPGSEIRADEKVIIGSYCQLSYNLRIWDTNTHCIYSPEKRNRLTRDYFPRFGYEYERPRTAPVVIGDGTWIGERASILKGTTLDENVIVGYNTTIAGKHIPRQKTVVQGIELKII</sequence>
<dbReference type="InterPro" id="IPR011004">
    <property type="entry name" value="Trimer_LpxA-like_sf"/>
</dbReference>
<dbReference type="Proteomes" id="UP000594042">
    <property type="component" value="Chromosome"/>
</dbReference>
<organism evidence="1 2">
    <name type="scientific">Coprobacter secundus subsp. similis</name>
    <dbReference type="NCBI Taxonomy" id="2751153"/>
    <lineage>
        <taxon>Bacteria</taxon>
        <taxon>Pseudomonadati</taxon>
        <taxon>Bacteroidota</taxon>
        <taxon>Bacteroidia</taxon>
        <taxon>Bacteroidales</taxon>
        <taxon>Barnesiellaceae</taxon>
        <taxon>Coprobacter</taxon>
    </lineage>
</organism>
<name>A0A7G1HY21_9BACT</name>
<accession>A0A7G1HY21</accession>
<reference evidence="2" key="1">
    <citation type="submission" date="2020-07" db="EMBL/GenBank/DDBJ databases">
        <title>Complete genome sequencing of Coprobacter sp. strain 2CBH44.</title>
        <authorList>
            <person name="Sakamoto M."/>
            <person name="Murakami T."/>
            <person name="Mori H."/>
        </authorList>
    </citation>
    <scope>NUCLEOTIDE SEQUENCE [LARGE SCALE GENOMIC DNA]</scope>
    <source>
        <strain evidence="2">2CBH44</strain>
    </source>
</reference>
<dbReference type="SUPFAM" id="SSF51161">
    <property type="entry name" value="Trimeric LpxA-like enzymes"/>
    <property type="match status" value="1"/>
</dbReference>
<dbReference type="Pfam" id="PF00132">
    <property type="entry name" value="Hexapep"/>
    <property type="match status" value="1"/>
</dbReference>
<dbReference type="InterPro" id="IPR001451">
    <property type="entry name" value="Hexapep"/>
</dbReference>
<evidence type="ECO:0000313" key="2">
    <source>
        <dbReference type="Proteomes" id="UP000594042"/>
    </source>
</evidence>
<dbReference type="Gene3D" id="2.160.10.10">
    <property type="entry name" value="Hexapeptide repeat proteins"/>
    <property type="match status" value="1"/>
</dbReference>
<protein>
    <recommendedName>
        <fullName evidence="3">Transferase</fullName>
    </recommendedName>
</protein>
<proteinExistence type="predicted"/>
<dbReference type="AlphaFoldDB" id="A0A7G1HY21"/>
<dbReference type="RefSeq" id="WP_200755117.1">
    <property type="nucleotide sequence ID" value="NZ_AP023322.1"/>
</dbReference>
<gene>
    <name evidence="1" type="ORF">Cop2CBH44_29520</name>
</gene>
<dbReference type="PANTHER" id="PTHR23416">
    <property type="entry name" value="SIALIC ACID SYNTHASE-RELATED"/>
    <property type="match status" value="1"/>
</dbReference>
<evidence type="ECO:0000313" key="1">
    <source>
        <dbReference type="EMBL" id="BCI64599.1"/>
    </source>
</evidence>
<dbReference type="InterPro" id="IPR051159">
    <property type="entry name" value="Hexapeptide_acetyltransf"/>
</dbReference>
<dbReference type="PANTHER" id="PTHR23416:SF78">
    <property type="entry name" value="LIPOPOLYSACCHARIDE BIOSYNTHESIS O-ACETYL TRANSFERASE WBBJ-RELATED"/>
    <property type="match status" value="1"/>
</dbReference>
<keyword evidence="2" id="KW-1185">Reference proteome</keyword>